<feature type="region of interest" description="Disordered" evidence="1">
    <location>
        <begin position="574"/>
        <end position="598"/>
    </location>
</feature>
<name>A0A1I8FHB5_9PLAT</name>
<evidence type="ECO:0000256" key="1">
    <source>
        <dbReference type="SAM" id="MobiDB-lite"/>
    </source>
</evidence>
<feature type="region of interest" description="Disordered" evidence="1">
    <location>
        <begin position="669"/>
        <end position="699"/>
    </location>
</feature>
<evidence type="ECO:0000313" key="2">
    <source>
        <dbReference type="Proteomes" id="UP000095280"/>
    </source>
</evidence>
<feature type="region of interest" description="Disordered" evidence="1">
    <location>
        <begin position="624"/>
        <end position="653"/>
    </location>
</feature>
<feature type="region of interest" description="Disordered" evidence="1">
    <location>
        <begin position="16"/>
        <end position="45"/>
    </location>
</feature>
<reference evidence="3" key="1">
    <citation type="submission" date="2016-11" db="UniProtKB">
        <authorList>
            <consortium name="WormBaseParasite"/>
        </authorList>
    </citation>
    <scope>IDENTIFICATION</scope>
</reference>
<dbReference type="WBParaSite" id="maker-unitig_34797-snap-gene-0.1-mRNA-1">
    <property type="protein sequence ID" value="maker-unitig_34797-snap-gene-0.1-mRNA-1"/>
    <property type="gene ID" value="maker-unitig_34797-snap-gene-0.1"/>
</dbReference>
<feature type="compositionally biased region" description="Basic residues" evidence="1">
    <location>
        <begin position="25"/>
        <end position="44"/>
    </location>
</feature>
<sequence>MASTAFLSRNFLSKPSRHSISCPRRTCRRNRRRSARRPKHRKSAVSKCDFRKLENHARALYRRIFHQVALKTTSSQREDKRRDRFVTGVKTSRANYTPCGGDPDCWLGLPGPAKMLNPRQPPFPCVTVADRRSSAVTGSVLTAFSLRLIWPLLLLGFADFSAPYSRPTLKVELRSVACVSFWAQESPWSLTEHRRNDRSRHIRRATHACIRRCLPRFEPGRAAQIRQDAVLLEGALARSARSLGEVLLAPGEVLLRGAPGEVLLGCGECSWRGAWRGALARCSGEVRRCSWRGCSCEVLRRCALGECCGLLLASALGEVLLARCSWLALLRGALGEGALGEVLLGEVLLRGAACEVQLLCEVLLARCSWLSALGEVAAWRGALGEGVLASCPGELGKVLARCPGGCSWRGAPGEVLLARCFLARVLLARCSWRVSRLLLVVLAALPVLAFGAAVTCRYGDRTLRPGQSHVFEQNCARHNCTCSPGVAGSDMCKSTMIGCLERRAAGATRLARRSHGDRRQRPDADCVCQRDSDGSFTFANCRTGQRSHSERPASPYIAPAPEVDGFQNCRPSGGCAQRGQVPGRGLGQLRGGRRPATTERDGAVLHCTCAAATNAYVNCGLRSAKTSADPKKKPARNSTTPASARTSRAANVDRGQRYRVRYGGGALRVHLRDGDNRARSAAPSGPAAPAEAGNGSVSEGLNSARLSGAIKKLISNYDNRLRPNFG</sequence>
<accession>A0A1I8FHB5</accession>
<protein>
    <submittedName>
        <fullName evidence="3">VWFD domain-containing protein</fullName>
    </submittedName>
</protein>
<dbReference type="AlphaFoldDB" id="A0A1I8FHB5"/>
<proteinExistence type="predicted"/>
<keyword evidence="2" id="KW-1185">Reference proteome</keyword>
<feature type="compositionally biased region" description="Low complexity" evidence="1">
    <location>
        <begin position="636"/>
        <end position="650"/>
    </location>
</feature>
<evidence type="ECO:0000313" key="3">
    <source>
        <dbReference type="WBParaSite" id="maker-unitig_34797-snap-gene-0.1-mRNA-1"/>
    </source>
</evidence>
<organism evidence="2 3">
    <name type="scientific">Macrostomum lignano</name>
    <dbReference type="NCBI Taxonomy" id="282301"/>
    <lineage>
        <taxon>Eukaryota</taxon>
        <taxon>Metazoa</taxon>
        <taxon>Spiralia</taxon>
        <taxon>Lophotrochozoa</taxon>
        <taxon>Platyhelminthes</taxon>
        <taxon>Rhabditophora</taxon>
        <taxon>Macrostomorpha</taxon>
        <taxon>Macrostomida</taxon>
        <taxon>Macrostomidae</taxon>
        <taxon>Macrostomum</taxon>
    </lineage>
</organism>
<feature type="compositionally biased region" description="Low complexity" evidence="1">
    <location>
        <begin position="679"/>
        <end position="696"/>
    </location>
</feature>
<dbReference type="Proteomes" id="UP000095280">
    <property type="component" value="Unplaced"/>
</dbReference>